<sequence>MPGEQKGIQDLYFPNRSYRENTHFPSIMAAVENLDFEQAVSEFDKLIPSERKSYIIMSSVLKNFLEPRKINFNLLFQTGAELYKNIGELGFYFQAILDKNSADNEDVRKYADLLMQLSIAGVMKVQEESNGYPEKPINGMVWLDGACIDVWNDFLANYFDIIRDYKNYYNSRLIQSRIVFSIKRHYSYEIARSTYNMGLANSKIGEMETALKCYQAVVDDFQEILDQPLEYFAENMEAVHELYYLGEALEKYIDLEGHSDETLRNQYRKVKELENMIKAKMNI</sequence>
<reference evidence="2" key="1">
    <citation type="submission" date="2009-09" db="EMBL/GenBank/DDBJ databases">
        <title>The complete chromosome of Sebaldella termitidis ATCC 33386.</title>
        <authorList>
            <consortium name="US DOE Joint Genome Institute (JGI-PGF)"/>
            <person name="Lucas S."/>
            <person name="Copeland A."/>
            <person name="Lapidus A."/>
            <person name="Glavina del Rio T."/>
            <person name="Dalin E."/>
            <person name="Tice H."/>
            <person name="Bruce D."/>
            <person name="Goodwin L."/>
            <person name="Pitluck S."/>
            <person name="Kyrpides N."/>
            <person name="Mavromatis K."/>
            <person name="Ivanova N."/>
            <person name="Mikhailova N."/>
            <person name="Sims D."/>
            <person name="Meincke L."/>
            <person name="Brettin T."/>
            <person name="Detter J.C."/>
            <person name="Han C."/>
            <person name="Larimer F."/>
            <person name="Land M."/>
            <person name="Hauser L."/>
            <person name="Markowitz V."/>
            <person name="Cheng J.F."/>
            <person name="Hugenholtz P."/>
            <person name="Woyke T."/>
            <person name="Wu D."/>
            <person name="Eisen J.A."/>
        </authorList>
    </citation>
    <scope>NUCLEOTIDE SEQUENCE [LARGE SCALE GENOMIC DNA]</scope>
    <source>
        <strain evidence="2">ATCC 33386 / NCTC 11300</strain>
    </source>
</reference>
<evidence type="ECO:0000313" key="1">
    <source>
        <dbReference type="EMBL" id="ACZ07868.1"/>
    </source>
</evidence>
<organism evidence="1 2">
    <name type="scientific">Sebaldella termitidis (strain ATCC 33386 / NCTC 11300)</name>
    <dbReference type="NCBI Taxonomy" id="526218"/>
    <lineage>
        <taxon>Bacteria</taxon>
        <taxon>Fusobacteriati</taxon>
        <taxon>Fusobacteriota</taxon>
        <taxon>Fusobacteriia</taxon>
        <taxon>Fusobacteriales</taxon>
        <taxon>Leptotrichiaceae</taxon>
        <taxon>Sebaldella</taxon>
    </lineage>
</organism>
<dbReference type="EMBL" id="CP001739">
    <property type="protein sequence ID" value="ACZ07868.1"/>
    <property type="molecule type" value="Genomic_DNA"/>
</dbReference>
<evidence type="ECO:0008006" key="3">
    <source>
        <dbReference type="Google" id="ProtNLM"/>
    </source>
</evidence>
<dbReference type="AlphaFoldDB" id="D1AFI3"/>
<dbReference type="STRING" id="526218.Sterm_1000"/>
<proteinExistence type="predicted"/>
<reference evidence="1 2" key="2">
    <citation type="journal article" date="2010" name="Stand. Genomic Sci.">
        <title>Complete genome sequence of Sebaldella termitidis type strain (NCTC 11300).</title>
        <authorList>
            <person name="Harmon-Smith M."/>
            <person name="Celia L."/>
            <person name="Chertkov O."/>
            <person name="Lapidus A."/>
            <person name="Copeland A."/>
            <person name="Glavina Del Rio T."/>
            <person name="Nolan M."/>
            <person name="Lucas S."/>
            <person name="Tice H."/>
            <person name="Cheng J.F."/>
            <person name="Han C."/>
            <person name="Detter J.C."/>
            <person name="Bruce D."/>
            <person name="Goodwin L."/>
            <person name="Pitluck S."/>
            <person name="Pati A."/>
            <person name="Liolios K."/>
            <person name="Ivanova N."/>
            <person name="Mavromatis K."/>
            <person name="Mikhailova N."/>
            <person name="Chen A."/>
            <person name="Palaniappan K."/>
            <person name="Land M."/>
            <person name="Hauser L."/>
            <person name="Chang Y.J."/>
            <person name="Jeffries C.D."/>
            <person name="Brettin T."/>
            <person name="Goker M."/>
            <person name="Beck B."/>
            <person name="Bristow J."/>
            <person name="Eisen J.A."/>
            <person name="Markowitz V."/>
            <person name="Hugenholtz P."/>
            <person name="Kyrpides N.C."/>
            <person name="Klenk H.P."/>
            <person name="Chen F."/>
        </authorList>
    </citation>
    <scope>NUCLEOTIDE SEQUENCE [LARGE SCALE GENOMIC DNA]</scope>
    <source>
        <strain evidence="2">ATCC 33386 / NCTC 11300</strain>
    </source>
</reference>
<dbReference type="HOGENOM" id="CLU_983146_0_0_0"/>
<protein>
    <recommendedName>
        <fullName evidence="3">Tetratricopeptide repeat protein</fullName>
    </recommendedName>
</protein>
<accession>D1AFI3</accession>
<dbReference type="KEGG" id="str:Sterm_1000"/>
<dbReference type="Proteomes" id="UP000000845">
    <property type="component" value="Chromosome"/>
</dbReference>
<dbReference type="RefSeq" id="WP_012860464.1">
    <property type="nucleotide sequence ID" value="NC_013517.1"/>
</dbReference>
<keyword evidence="2" id="KW-1185">Reference proteome</keyword>
<name>D1AFI3_SEBTE</name>
<evidence type="ECO:0000313" key="2">
    <source>
        <dbReference type="Proteomes" id="UP000000845"/>
    </source>
</evidence>
<gene>
    <name evidence="1" type="ordered locus">Sterm_1000</name>
</gene>